<dbReference type="PRINTS" id="PR00472">
    <property type="entry name" value="CASNKINASEII"/>
</dbReference>
<dbReference type="InterPro" id="IPR016149">
    <property type="entry name" value="Casein_kin_II_reg-sub_N"/>
</dbReference>
<dbReference type="AlphaFoldDB" id="A0A9P6MX44"/>
<evidence type="ECO:0000256" key="3">
    <source>
        <dbReference type="RuleBase" id="RU361268"/>
    </source>
</evidence>
<feature type="region of interest" description="Disordered" evidence="4">
    <location>
        <begin position="1"/>
        <end position="57"/>
    </location>
</feature>
<name>A0A9P6MX44_9FUNG</name>
<proteinExistence type="inferred from homology"/>
<comment type="subunit">
    <text evidence="3">Tetramer of two alpha and two beta subunits.</text>
</comment>
<sequence>MSAHDLQQQQQQQQQVRDMRAADDVEEEEEEEEEEEDEQLQGEYAGDEYYGSDVSNESGTESMPWIAWFCSLGGHQYFAEVADDFVEDDFNLTGLNSIVPFYKEALEMILDLEPEEDSPKVPDVSIVEASAEQLYGLIHQRFIVTRQGLQQMADKYQAGHFGSCPRTYCQSTNVVPCGRYDLPGVETVKLYCPNCQDIYSPPSSRYHNLDGAYFGTTFAHMLFHIYPELVPNISNKIYTPAIYGFKISEYSRCGPRMQWLRNKQDPAALDASGRLIKDAKDNDEDDSK</sequence>
<dbReference type="SUPFAM" id="SSF57798">
    <property type="entry name" value="Casein kinase II beta subunit"/>
    <property type="match status" value="1"/>
</dbReference>
<dbReference type="PANTHER" id="PTHR11740">
    <property type="entry name" value="CASEIN KINASE II SUBUNIT BETA"/>
    <property type="match status" value="1"/>
</dbReference>
<dbReference type="Gene3D" id="2.20.25.20">
    <property type="match status" value="1"/>
</dbReference>
<dbReference type="GO" id="GO:0005956">
    <property type="term" value="C:protein kinase CK2 complex"/>
    <property type="evidence" value="ECO:0007669"/>
    <property type="project" value="UniProtKB-UniRule"/>
</dbReference>
<dbReference type="Gene3D" id="1.10.1820.10">
    <property type="entry name" value="protein kinase ck2 holoenzyme, chain C, domain 1"/>
    <property type="match status" value="1"/>
</dbReference>
<feature type="compositionally biased region" description="Acidic residues" evidence="4">
    <location>
        <begin position="24"/>
        <end position="40"/>
    </location>
</feature>
<dbReference type="FunFam" id="1.10.1820.10:FF:000005">
    <property type="entry name" value="Casein kinase II subunit beta"/>
    <property type="match status" value="1"/>
</dbReference>
<dbReference type="InterPro" id="IPR035991">
    <property type="entry name" value="Casein_kinase_II_beta-like"/>
</dbReference>
<dbReference type="GO" id="GO:0005737">
    <property type="term" value="C:cytoplasm"/>
    <property type="evidence" value="ECO:0007669"/>
    <property type="project" value="TreeGrafter"/>
</dbReference>
<dbReference type="Pfam" id="PF01214">
    <property type="entry name" value="CK_II_beta"/>
    <property type="match status" value="1"/>
</dbReference>
<comment type="function">
    <text evidence="2 3">Regulatory subunit of casein kinase II/CK2. As part of the kinase complex regulates the basal catalytic activity of the alpha subunit a constitutively active serine/threonine-protein kinase that phosphorylates a large number of substrates containing acidic residues C-terminal to the phosphorylated serine or threonine.</text>
</comment>
<comment type="caution">
    <text evidence="5">The sequence shown here is derived from an EMBL/GenBank/DDBJ whole genome shotgun (WGS) entry which is preliminary data.</text>
</comment>
<dbReference type="Proteomes" id="UP000703661">
    <property type="component" value="Unassembled WGS sequence"/>
</dbReference>
<dbReference type="PANTHER" id="PTHR11740:SF0">
    <property type="entry name" value="CASEIN KINASE II SUBUNIT BETA"/>
    <property type="match status" value="1"/>
</dbReference>
<evidence type="ECO:0000313" key="6">
    <source>
        <dbReference type="Proteomes" id="UP000703661"/>
    </source>
</evidence>
<dbReference type="GO" id="GO:0019887">
    <property type="term" value="F:protein kinase regulator activity"/>
    <property type="evidence" value="ECO:0007669"/>
    <property type="project" value="InterPro"/>
</dbReference>
<protein>
    <recommendedName>
        <fullName evidence="3">Casein kinase II subunit beta</fullName>
        <shortName evidence="3">CK II beta</shortName>
    </recommendedName>
</protein>
<evidence type="ECO:0000256" key="2">
    <source>
        <dbReference type="ARBA" id="ARBA00045899"/>
    </source>
</evidence>
<dbReference type="InterPro" id="IPR000704">
    <property type="entry name" value="Casein_kinase_II_reg-sub"/>
</dbReference>
<evidence type="ECO:0000256" key="1">
    <source>
        <dbReference type="ARBA" id="ARBA00006941"/>
    </source>
</evidence>
<reference evidence="5" key="1">
    <citation type="journal article" date="2020" name="Fungal Divers.">
        <title>Resolving the Mortierellaceae phylogeny through synthesis of multi-gene phylogenetics and phylogenomics.</title>
        <authorList>
            <person name="Vandepol N."/>
            <person name="Liber J."/>
            <person name="Desiro A."/>
            <person name="Na H."/>
            <person name="Kennedy M."/>
            <person name="Barry K."/>
            <person name="Grigoriev I.V."/>
            <person name="Miller A.N."/>
            <person name="O'Donnell K."/>
            <person name="Stajich J.E."/>
            <person name="Bonito G."/>
        </authorList>
    </citation>
    <scope>NUCLEOTIDE SEQUENCE</scope>
    <source>
        <strain evidence="5">NRRL 2769</strain>
    </source>
</reference>
<dbReference type="EMBL" id="JAAAID010000559">
    <property type="protein sequence ID" value="KAG0016152.1"/>
    <property type="molecule type" value="Genomic_DNA"/>
</dbReference>
<dbReference type="GO" id="GO:0006359">
    <property type="term" value="P:regulation of transcription by RNA polymerase III"/>
    <property type="evidence" value="ECO:0007669"/>
    <property type="project" value="TreeGrafter"/>
</dbReference>
<dbReference type="GO" id="GO:0034456">
    <property type="term" value="C:UTP-C complex"/>
    <property type="evidence" value="ECO:0007669"/>
    <property type="project" value="TreeGrafter"/>
</dbReference>
<dbReference type="OrthoDB" id="2275560at2759"/>
<dbReference type="SMART" id="SM01085">
    <property type="entry name" value="CK_II_beta"/>
    <property type="match status" value="1"/>
</dbReference>
<comment type="similarity">
    <text evidence="1 3">Belongs to the casein kinase 2 subunit beta family.</text>
</comment>
<evidence type="ECO:0000313" key="5">
    <source>
        <dbReference type="EMBL" id="KAG0016152.1"/>
    </source>
</evidence>
<keyword evidence="6" id="KW-1185">Reference proteome</keyword>
<evidence type="ECO:0000256" key="4">
    <source>
        <dbReference type="SAM" id="MobiDB-lite"/>
    </source>
</evidence>
<gene>
    <name evidence="5" type="primary">CKB1</name>
    <name evidence="5" type="ORF">BGZ80_009390</name>
</gene>
<organism evidence="5 6">
    <name type="scientific">Entomortierella chlamydospora</name>
    <dbReference type="NCBI Taxonomy" id="101097"/>
    <lineage>
        <taxon>Eukaryota</taxon>
        <taxon>Fungi</taxon>
        <taxon>Fungi incertae sedis</taxon>
        <taxon>Mucoromycota</taxon>
        <taxon>Mortierellomycotina</taxon>
        <taxon>Mortierellomycetes</taxon>
        <taxon>Mortierellales</taxon>
        <taxon>Mortierellaceae</taxon>
        <taxon>Entomortierella</taxon>
    </lineage>
</organism>
<accession>A0A9P6MX44</accession>
<dbReference type="FunFam" id="2.20.25.20:FF:000001">
    <property type="entry name" value="Casein kinase II subunit beta"/>
    <property type="match status" value="1"/>
</dbReference>